<feature type="compositionally biased region" description="Basic and acidic residues" evidence="1">
    <location>
        <begin position="303"/>
        <end position="313"/>
    </location>
</feature>
<sequence length="786" mass="87034">MVSWMDVGPCCNTACPMNSSCKKFCPPPRTIVEDDPQAILQAKCICTCYGMQHEFVGATQAQTPAASMRPAAGPSQPAAKPTTAPSSNKPYVSLGHAATDRKARMTDKLADGIKAKVYDPSYQVTVPCGFLRSAQSSGRSKKRKASSTIAEPKPKRKTAAAVAKEASVIELTVVLIPETSEVNDETCTMPTQRRMKVLHGLGYVVDLHVPVDASPSDLTRLIEAKFSVLPVFQSKQADFLLWRLLCIKAVGQGSAAQLVPHIKATNVTVYDFRVAGSSHRQATEFGKYVYIALSRNSIDLPLDTKDKPTKAESDSEFPASPMGKNAIIPNAPQKHLPFRGMILRNSLKLRQPLIFGIEDRSESPRPPPASPIERAYRLHGNLCKPAGPGTKSWFVGADVPPKNFAVGAFGLEPIILVLYHFHRFLWGRSCDLPADEIQRHSDMVDSHGAAICSALLSFRSIVEREHYDPPDFIWMRKILRTRSHIFPIAESEQRFTVLGLSMFVDAPELFERHIDRDFNRDENGRINDDDCLIVGEHGLHGLMALVDYLLDDLPTEHESYQALFELFSGLCQNLGNRDEQLQQGQPKGRVEASVHELELQHSQWRILSTNHSLQESDSASVHEFEPTEEEREAFNHSHEFDFPEEEGEAFDRSHSDRSRKTFDSHSPAIPACVQSPESDPYHEPAHAGTPLYRAPEPLVVKTIAEFEEASKKLNVFSIQTLFAANNELGGTGGCGVARCLQRYDKLLNSAMTKIYGGVSRVVPLSIVKFAAVYGYLESSLNEYVVA</sequence>
<proteinExistence type="predicted"/>
<evidence type="ECO:0000313" key="3">
    <source>
        <dbReference type="Proteomes" id="UP001362999"/>
    </source>
</evidence>
<feature type="region of interest" description="Disordered" evidence="1">
    <location>
        <begin position="644"/>
        <end position="689"/>
    </location>
</feature>
<dbReference type="AlphaFoldDB" id="A0AAW0CSS6"/>
<dbReference type="EMBL" id="JAWWNJ010000014">
    <property type="protein sequence ID" value="KAK7041100.1"/>
    <property type="molecule type" value="Genomic_DNA"/>
</dbReference>
<comment type="caution">
    <text evidence="2">The sequence shown here is derived from an EMBL/GenBank/DDBJ whole genome shotgun (WGS) entry which is preliminary data.</text>
</comment>
<feature type="region of interest" description="Disordered" evidence="1">
    <location>
        <begin position="135"/>
        <end position="156"/>
    </location>
</feature>
<keyword evidence="3" id="KW-1185">Reference proteome</keyword>
<feature type="region of interest" description="Disordered" evidence="1">
    <location>
        <begin position="303"/>
        <end position="324"/>
    </location>
</feature>
<protein>
    <recommendedName>
        <fullName evidence="4">Dicer</fullName>
    </recommendedName>
</protein>
<evidence type="ECO:0000256" key="1">
    <source>
        <dbReference type="SAM" id="MobiDB-lite"/>
    </source>
</evidence>
<evidence type="ECO:0000313" key="2">
    <source>
        <dbReference type="EMBL" id="KAK7041100.1"/>
    </source>
</evidence>
<organism evidence="2 3">
    <name type="scientific">Favolaschia claudopus</name>
    <dbReference type="NCBI Taxonomy" id="2862362"/>
    <lineage>
        <taxon>Eukaryota</taxon>
        <taxon>Fungi</taxon>
        <taxon>Dikarya</taxon>
        <taxon>Basidiomycota</taxon>
        <taxon>Agaricomycotina</taxon>
        <taxon>Agaricomycetes</taxon>
        <taxon>Agaricomycetidae</taxon>
        <taxon>Agaricales</taxon>
        <taxon>Marasmiineae</taxon>
        <taxon>Mycenaceae</taxon>
        <taxon>Favolaschia</taxon>
    </lineage>
</organism>
<dbReference type="Proteomes" id="UP001362999">
    <property type="component" value="Unassembled WGS sequence"/>
</dbReference>
<name>A0AAW0CSS6_9AGAR</name>
<evidence type="ECO:0008006" key="4">
    <source>
        <dbReference type="Google" id="ProtNLM"/>
    </source>
</evidence>
<reference evidence="2 3" key="1">
    <citation type="journal article" date="2024" name="J Genomics">
        <title>Draft genome sequencing and assembly of Favolaschia claudopus CIRM-BRFM 2984 isolated from oak limbs.</title>
        <authorList>
            <person name="Navarro D."/>
            <person name="Drula E."/>
            <person name="Chaduli D."/>
            <person name="Cazenave R."/>
            <person name="Ahrendt S."/>
            <person name="Wang J."/>
            <person name="Lipzen A."/>
            <person name="Daum C."/>
            <person name="Barry K."/>
            <person name="Grigoriev I.V."/>
            <person name="Favel A."/>
            <person name="Rosso M.N."/>
            <person name="Martin F."/>
        </authorList>
    </citation>
    <scope>NUCLEOTIDE SEQUENCE [LARGE SCALE GENOMIC DNA]</scope>
    <source>
        <strain evidence="2 3">CIRM-BRFM 2984</strain>
    </source>
</reference>
<feature type="compositionally biased region" description="Basic and acidic residues" evidence="1">
    <location>
        <begin position="649"/>
        <end position="663"/>
    </location>
</feature>
<accession>A0AAW0CSS6</accession>
<feature type="region of interest" description="Disordered" evidence="1">
    <location>
        <begin position="66"/>
        <end position="93"/>
    </location>
</feature>
<gene>
    <name evidence="2" type="ORF">R3P38DRAFT_2768491</name>
</gene>